<reference evidence="1 2" key="1">
    <citation type="journal article" date="2021" name="BMC Genomics">
        <title>Datura genome reveals duplications of psychoactive alkaloid biosynthetic genes and high mutation rate following tissue culture.</title>
        <authorList>
            <person name="Rajewski A."/>
            <person name="Carter-House D."/>
            <person name="Stajich J."/>
            <person name="Litt A."/>
        </authorList>
    </citation>
    <scope>NUCLEOTIDE SEQUENCE [LARGE SCALE GENOMIC DNA]</scope>
    <source>
        <strain evidence="1">AR-01</strain>
    </source>
</reference>
<name>A0ABS8TIR2_DATST</name>
<keyword evidence="2" id="KW-1185">Reference proteome</keyword>
<organism evidence="1 2">
    <name type="scientific">Datura stramonium</name>
    <name type="common">Jimsonweed</name>
    <name type="synonym">Common thornapple</name>
    <dbReference type="NCBI Taxonomy" id="4076"/>
    <lineage>
        <taxon>Eukaryota</taxon>
        <taxon>Viridiplantae</taxon>
        <taxon>Streptophyta</taxon>
        <taxon>Embryophyta</taxon>
        <taxon>Tracheophyta</taxon>
        <taxon>Spermatophyta</taxon>
        <taxon>Magnoliopsida</taxon>
        <taxon>eudicotyledons</taxon>
        <taxon>Gunneridae</taxon>
        <taxon>Pentapetalae</taxon>
        <taxon>asterids</taxon>
        <taxon>lamiids</taxon>
        <taxon>Solanales</taxon>
        <taxon>Solanaceae</taxon>
        <taxon>Solanoideae</taxon>
        <taxon>Datureae</taxon>
        <taxon>Datura</taxon>
    </lineage>
</organism>
<feature type="non-terminal residue" evidence="1">
    <location>
        <position position="75"/>
    </location>
</feature>
<dbReference type="Proteomes" id="UP000823775">
    <property type="component" value="Unassembled WGS sequence"/>
</dbReference>
<dbReference type="EMBL" id="JACEIK010001601">
    <property type="protein sequence ID" value="MCD7470746.1"/>
    <property type="molecule type" value="Genomic_DNA"/>
</dbReference>
<accession>A0ABS8TIR2</accession>
<gene>
    <name evidence="1" type="ORF">HAX54_010850</name>
</gene>
<evidence type="ECO:0000313" key="2">
    <source>
        <dbReference type="Proteomes" id="UP000823775"/>
    </source>
</evidence>
<evidence type="ECO:0000313" key="1">
    <source>
        <dbReference type="EMBL" id="MCD7470746.1"/>
    </source>
</evidence>
<proteinExistence type="predicted"/>
<sequence>MMPWQATQYNLHFTTQVCKSSHQVDKGTSGWSALSPRAHQDKLERGIKSLSRFETLFMILVLVIQCDLDHANIKT</sequence>
<protein>
    <submittedName>
        <fullName evidence="1">Uncharacterized protein</fullName>
    </submittedName>
</protein>
<comment type="caution">
    <text evidence="1">The sequence shown here is derived from an EMBL/GenBank/DDBJ whole genome shotgun (WGS) entry which is preliminary data.</text>
</comment>